<dbReference type="RefSeq" id="WP_056937938.1">
    <property type="nucleotide sequence ID" value="NZ_AZFN01000029.1"/>
</dbReference>
<keyword evidence="1" id="KW-0812">Transmembrane</keyword>
<keyword evidence="1" id="KW-1133">Transmembrane helix</keyword>
<dbReference type="AlphaFoldDB" id="A0A0R1V597"/>
<gene>
    <name evidence="2" type="ORF">FC60_GL001057</name>
</gene>
<evidence type="ECO:0000313" key="3">
    <source>
        <dbReference type="Proteomes" id="UP000051739"/>
    </source>
</evidence>
<dbReference type="EMBL" id="AZFN01000029">
    <property type="protein sequence ID" value="KRM00687.1"/>
    <property type="molecule type" value="Genomic_DNA"/>
</dbReference>
<dbReference type="Proteomes" id="UP000051739">
    <property type="component" value="Unassembled WGS sequence"/>
</dbReference>
<name>A0A0R1V597_9LACO</name>
<protein>
    <submittedName>
        <fullName evidence="2">Uncharacterized protein</fullName>
    </submittedName>
</protein>
<feature type="transmembrane region" description="Helical" evidence="1">
    <location>
        <begin position="15"/>
        <end position="36"/>
    </location>
</feature>
<keyword evidence="3" id="KW-1185">Reference proteome</keyword>
<organism evidence="2 3">
    <name type="scientific">Limosilactobacillus gastricus DSM 16045</name>
    <dbReference type="NCBI Taxonomy" id="1423749"/>
    <lineage>
        <taxon>Bacteria</taxon>
        <taxon>Bacillati</taxon>
        <taxon>Bacillota</taxon>
        <taxon>Bacilli</taxon>
        <taxon>Lactobacillales</taxon>
        <taxon>Lactobacillaceae</taxon>
        <taxon>Limosilactobacillus</taxon>
    </lineage>
</organism>
<evidence type="ECO:0000256" key="1">
    <source>
        <dbReference type="SAM" id="Phobius"/>
    </source>
</evidence>
<comment type="caution">
    <text evidence="2">The sequence shown here is derived from an EMBL/GenBank/DDBJ whole genome shotgun (WGS) entry which is preliminary data.</text>
</comment>
<reference evidence="2 3" key="1">
    <citation type="journal article" date="2015" name="Genome Announc.">
        <title>Expanding the biotechnology potential of lactobacilli through comparative genomics of 213 strains and associated genera.</title>
        <authorList>
            <person name="Sun Z."/>
            <person name="Harris H.M."/>
            <person name="McCann A."/>
            <person name="Guo C."/>
            <person name="Argimon S."/>
            <person name="Zhang W."/>
            <person name="Yang X."/>
            <person name="Jeffery I.B."/>
            <person name="Cooney J.C."/>
            <person name="Kagawa T.F."/>
            <person name="Liu W."/>
            <person name="Song Y."/>
            <person name="Salvetti E."/>
            <person name="Wrobel A."/>
            <person name="Rasinkangas P."/>
            <person name="Parkhill J."/>
            <person name="Rea M.C."/>
            <person name="O'Sullivan O."/>
            <person name="Ritari J."/>
            <person name="Douillard F.P."/>
            <person name="Paul Ross R."/>
            <person name="Yang R."/>
            <person name="Briner A.E."/>
            <person name="Felis G.E."/>
            <person name="de Vos W.M."/>
            <person name="Barrangou R."/>
            <person name="Klaenhammer T.R."/>
            <person name="Caufield P.W."/>
            <person name="Cui Y."/>
            <person name="Zhang H."/>
            <person name="O'Toole P.W."/>
        </authorList>
    </citation>
    <scope>NUCLEOTIDE SEQUENCE [LARGE SCALE GENOMIC DNA]</scope>
    <source>
        <strain evidence="2 3">DSM 16045</strain>
    </source>
</reference>
<sequence length="103" mass="11809">MKPFLLFQKQTANTLLSSVVILGVVMTTILTMTGIISRQRQVTRQIADQYLAQSLYQLANYHSQTFQQGRVVINGDQAVVTLNNQHKYRFKPMNTLEFTSQNE</sequence>
<accession>A0A0R1V597</accession>
<proteinExistence type="predicted"/>
<evidence type="ECO:0000313" key="2">
    <source>
        <dbReference type="EMBL" id="KRM00687.1"/>
    </source>
</evidence>
<keyword evidence="1" id="KW-0472">Membrane</keyword>